<name>A0A388KSH4_CHABU</name>
<evidence type="ECO:0000313" key="2">
    <source>
        <dbReference type="EMBL" id="GBG72962.1"/>
    </source>
</evidence>
<gene>
    <name evidence="2" type="ORF">CBR_g12681</name>
</gene>
<dbReference type="PANTHER" id="PTHR36453">
    <property type="entry name" value="SECRETED PROTEIN-RELATED"/>
    <property type="match status" value="1"/>
</dbReference>
<comment type="caution">
    <text evidence="2">The sequence shown here is derived from an EMBL/GenBank/DDBJ whole genome shotgun (WGS) entry which is preliminary data.</text>
</comment>
<dbReference type="InterPro" id="IPR011050">
    <property type="entry name" value="Pectin_lyase_fold/virulence"/>
</dbReference>
<dbReference type="EMBL" id="BFEA01000175">
    <property type="protein sequence ID" value="GBG72962.1"/>
    <property type="molecule type" value="Genomic_DNA"/>
</dbReference>
<evidence type="ECO:0000313" key="3">
    <source>
        <dbReference type="Proteomes" id="UP000265515"/>
    </source>
</evidence>
<dbReference type="Gene3D" id="2.160.20.10">
    <property type="entry name" value="Single-stranded right-handed beta-helix, Pectin lyase-like"/>
    <property type="match status" value="1"/>
</dbReference>
<dbReference type="Gramene" id="GBG72962">
    <property type="protein sequence ID" value="GBG72962"/>
    <property type="gene ID" value="CBR_g12681"/>
</dbReference>
<dbReference type="SMART" id="SM00710">
    <property type="entry name" value="PbH1"/>
    <property type="match status" value="7"/>
</dbReference>
<dbReference type="Proteomes" id="UP000265515">
    <property type="component" value="Unassembled WGS sequence"/>
</dbReference>
<protein>
    <recommendedName>
        <fullName evidence="4">Right handed beta helix domain-containing protein</fullName>
    </recommendedName>
</protein>
<feature type="transmembrane region" description="Helical" evidence="1">
    <location>
        <begin position="39"/>
        <end position="62"/>
    </location>
</feature>
<proteinExistence type="predicted"/>
<keyword evidence="3" id="KW-1185">Reference proteome</keyword>
<evidence type="ECO:0008006" key="4">
    <source>
        <dbReference type="Google" id="ProtNLM"/>
    </source>
</evidence>
<keyword evidence="1" id="KW-0812">Transmembrane</keyword>
<dbReference type="InterPro" id="IPR006626">
    <property type="entry name" value="PbH1"/>
</dbReference>
<organism evidence="2 3">
    <name type="scientific">Chara braunii</name>
    <name type="common">Braun's stonewort</name>
    <dbReference type="NCBI Taxonomy" id="69332"/>
    <lineage>
        <taxon>Eukaryota</taxon>
        <taxon>Viridiplantae</taxon>
        <taxon>Streptophyta</taxon>
        <taxon>Charophyceae</taxon>
        <taxon>Charales</taxon>
        <taxon>Characeae</taxon>
        <taxon>Chara</taxon>
    </lineage>
</organism>
<keyword evidence="1" id="KW-0472">Membrane</keyword>
<sequence>MIGYSRKPLGDHRPEFHHRCQCRESSCSSRRQNVRERHIVVVTPLGFLTTLLWGLASLVILVEGRTFYVSSEIGRDSFSEEEAQDPRTPWATLDRVRRLFLERGHQPGDQILFQRGGVFRGGIDLSHFTATLVNVTFAAYGNPSLPRPRLTGSILVDSASWQKWGPSGWGIYVAQIPSQPSFVGSVFIDGQRLMRSRWPNQADLIPVTGAYARYDSCNSTTKEIFAPYAGSRLSGYWVGAELVYRSTAYMYTKGRVTSFTVIPGDSAGGATTNGETVAFGLDLSSRVREMRCIRGAGFFLQDHLGELDSPGEYFYDSTFGNLYVWNWDSQSPVRKTVEITVTSTGIGLFRNIDCTISNLSLDKYQHYGVRVVTSTSALRLVVSNLVVEDVNGFCIDCSSWFGVCSNNVVRQCGHTGISMQGSNNFVQWNNISEVGLLRGEHLDSAPPQGIGTGMYNRNTTIQFNTVAVTGYMGINFPGGGSVTRFNYVSDTCLILNDCGSIYQPYVQNASIARNIITRSWGNEDSLPVGMNHPAYDPYRRFGEICVYIDNNATGITVAGNTVMGCSTGVFNHGGNFTLIVGNTFFDTRRAVQFGGLWTGYNSTVERNIIYLNPGGTVSFYEREPANEPAQYIRNTICSPYKPNAVQVFNRSLGNRQWGTKDCAIDNKPAWNITYQSKNLITPALTRVLARMSGEGQGWVVIPSNVPLEFNGPNDYCQAQPCLRIVPPPGCCDDEQLRPQANVRLVFNPRLMLEPGTQYLVLLETFSSLQLPFLQLRPGNVLYPTSPYPDEVTTTTHLFSVRTRTFTSIELLLPMFPNDTVYIKKAGVYEVSYSRFNPPLEQLLINPSHSKLFVTLPKEFNYSDIYGNILGESVMIGPWSSEIIYTLPTDSLLQQLAIT</sequence>
<evidence type="ECO:0000256" key="1">
    <source>
        <dbReference type="SAM" id="Phobius"/>
    </source>
</evidence>
<dbReference type="PANTHER" id="PTHR36453:SF1">
    <property type="entry name" value="RIGHT HANDED BETA HELIX DOMAIN-CONTAINING PROTEIN"/>
    <property type="match status" value="1"/>
</dbReference>
<dbReference type="InterPro" id="IPR012334">
    <property type="entry name" value="Pectin_lyas_fold"/>
</dbReference>
<dbReference type="SUPFAM" id="SSF51126">
    <property type="entry name" value="Pectin lyase-like"/>
    <property type="match status" value="1"/>
</dbReference>
<accession>A0A388KSH4</accession>
<keyword evidence="1" id="KW-1133">Transmembrane helix</keyword>
<dbReference type="AlphaFoldDB" id="A0A388KSH4"/>
<reference evidence="2 3" key="1">
    <citation type="journal article" date="2018" name="Cell">
        <title>The Chara Genome: Secondary Complexity and Implications for Plant Terrestrialization.</title>
        <authorList>
            <person name="Nishiyama T."/>
            <person name="Sakayama H."/>
            <person name="Vries J.D."/>
            <person name="Buschmann H."/>
            <person name="Saint-Marcoux D."/>
            <person name="Ullrich K.K."/>
            <person name="Haas F.B."/>
            <person name="Vanderstraeten L."/>
            <person name="Becker D."/>
            <person name="Lang D."/>
            <person name="Vosolsobe S."/>
            <person name="Rombauts S."/>
            <person name="Wilhelmsson P.K.I."/>
            <person name="Janitza P."/>
            <person name="Kern R."/>
            <person name="Heyl A."/>
            <person name="Rumpler F."/>
            <person name="Villalobos L.I.A.C."/>
            <person name="Clay J.M."/>
            <person name="Skokan R."/>
            <person name="Toyoda A."/>
            <person name="Suzuki Y."/>
            <person name="Kagoshima H."/>
            <person name="Schijlen E."/>
            <person name="Tajeshwar N."/>
            <person name="Catarino B."/>
            <person name="Hetherington A.J."/>
            <person name="Saltykova A."/>
            <person name="Bonnot C."/>
            <person name="Breuninger H."/>
            <person name="Symeonidi A."/>
            <person name="Radhakrishnan G.V."/>
            <person name="Van Nieuwerburgh F."/>
            <person name="Deforce D."/>
            <person name="Chang C."/>
            <person name="Karol K.G."/>
            <person name="Hedrich R."/>
            <person name="Ulvskov P."/>
            <person name="Glockner G."/>
            <person name="Delwiche C.F."/>
            <person name="Petrasek J."/>
            <person name="Van de Peer Y."/>
            <person name="Friml J."/>
            <person name="Beilby M."/>
            <person name="Dolan L."/>
            <person name="Kohara Y."/>
            <person name="Sugano S."/>
            <person name="Fujiyama A."/>
            <person name="Delaux P.-M."/>
            <person name="Quint M."/>
            <person name="TheiBen G."/>
            <person name="Hagemann M."/>
            <person name="Harholt J."/>
            <person name="Dunand C."/>
            <person name="Zachgo S."/>
            <person name="Langdale J."/>
            <person name="Maumus F."/>
            <person name="Straeten D.V.D."/>
            <person name="Gould S.B."/>
            <person name="Rensing S.A."/>
        </authorList>
    </citation>
    <scope>NUCLEOTIDE SEQUENCE [LARGE SCALE GENOMIC DNA]</scope>
    <source>
        <strain evidence="2 3">S276</strain>
    </source>
</reference>